<protein>
    <submittedName>
        <fullName evidence="1">Uncharacterized protein</fullName>
    </submittedName>
</protein>
<sequence>MAVKEARFLDCNLEAIFKCTKAALPDEQCPLIQIIDVCILEEILTCCDALLEKRSHSICTCLYSLEVEIWN</sequence>
<comment type="caution">
    <text evidence="1">The sequence shown here is derived from an EMBL/GenBank/DDBJ whole genome shotgun (WGS) entry which is preliminary data.</text>
</comment>
<name>A0AAD3H9R6_9STRA</name>
<evidence type="ECO:0000313" key="2">
    <source>
        <dbReference type="Proteomes" id="UP001054902"/>
    </source>
</evidence>
<evidence type="ECO:0000313" key="1">
    <source>
        <dbReference type="EMBL" id="GFH55441.1"/>
    </source>
</evidence>
<accession>A0AAD3H9R6</accession>
<dbReference type="EMBL" id="BLLK01000049">
    <property type="protein sequence ID" value="GFH55441.1"/>
    <property type="molecule type" value="Genomic_DNA"/>
</dbReference>
<proteinExistence type="predicted"/>
<dbReference type="AlphaFoldDB" id="A0AAD3H9R6"/>
<reference evidence="1 2" key="1">
    <citation type="journal article" date="2021" name="Sci. Rep.">
        <title>The genome of the diatom Chaetoceros tenuissimus carries an ancient integrated fragment of an extant virus.</title>
        <authorList>
            <person name="Hongo Y."/>
            <person name="Kimura K."/>
            <person name="Takaki Y."/>
            <person name="Yoshida Y."/>
            <person name="Baba S."/>
            <person name="Kobayashi G."/>
            <person name="Nagasaki K."/>
            <person name="Hano T."/>
            <person name="Tomaru Y."/>
        </authorList>
    </citation>
    <scope>NUCLEOTIDE SEQUENCE [LARGE SCALE GENOMIC DNA]</scope>
    <source>
        <strain evidence="1 2">NIES-3715</strain>
    </source>
</reference>
<gene>
    <name evidence="1" type="ORF">CTEN210_11917</name>
</gene>
<organism evidence="1 2">
    <name type="scientific">Chaetoceros tenuissimus</name>
    <dbReference type="NCBI Taxonomy" id="426638"/>
    <lineage>
        <taxon>Eukaryota</taxon>
        <taxon>Sar</taxon>
        <taxon>Stramenopiles</taxon>
        <taxon>Ochrophyta</taxon>
        <taxon>Bacillariophyta</taxon>
        <taxon>Coscinodiscophyceae</taxon>
        <taxon>Chaetocerotophycidae</taxon>
        <taxon>Chaetocerotales</taxon>
        <taxon>Chaetocerotaceae</taxon>
        <taxon>Chaetoceros</taxon>
    </lineage>
</organism>
<keyword evidence="2" id="KW-1185">Reference proteome</keyword>
<dbReference type="Proteomes" id="UP001054902">
    <property type="component" value="Unassembled WGS sequence"/>
</dbReference>